<gene>
    <name evidence="2" type="ORF">IWX90DRAFT_425723</name>
</gene>
<evidence type="ECO:0008006" key="4">
    <source>
        <dbReference type="Google" id="ProtNLM"/>
    </source>
</evidence>
<protein>
    <recommendedName>
        <fullName evidence="4">Transmembrane protein</fullName>
    </recommendedName>
</protein>
<name>A0ABR1Y496_9PEZI</name>
<reference evidence="2 3" key="1">
    <citation type="journal article" date="2022" name="G3 (Bethesda)">
        <title>Enemy or ally: a genomic approach to elucidate the lifestyle of Phyllosticta citrichinaensis.</title>
        <authorList>
            <person name="Buijs V.A."/>
            <person name="Groenewald J.Z."/>
            <person name="Haridas S."/>
            <person name="LaButti K.M."/>
            <person name="Lipzen A."/>
            <person name="Martin F.M."/>
            <person name="Barry K."/>
            <person name="Grigoriev I.V."/>
            <person name="Crous P.W."/>
            <person name="Seidl M.F."/>
        </authorList>
    </citation>
    <scope>NUCLEOTIDE SEQUENCE [LARGE SCALE GENOMIC DNA]</scope>
    <source>
        <strain evidence="2 3">CBS 129764</strain>
    </source>
</reference>
<keyword evidence="1" id="KW-0472">Membrane</keyword>
<dbReference type="EMBL" id="JBBWUH010000002">
    <property type="protein sequence ID" value="KAK8175980.1"/>
    <property type="molecule type" value="Genomic_DNA"/>
</dbReference>
<keyword evidence="1" id="KW-1133">Transmembrane helix</keyword>
<accession>A0ABR1Y496</accession>
<organism evidence="2 3">
    <name type="scientific">Phyllosticta citrichinensis</name>
    <dbReference type="NCBI Taxonomy" id="1130410"/>
    <lineage>
        <taxon>Eukaryota</taxon>
        <taxon>Fungi</taxon>
        <taxon>Dikarya</taxon>
        <taxon>Ascomycota</taxon>
        <taxon>Pezizomycotina</taxon>
        <taxon>Dothideomycetes</taxon>
        <taxon>Dothideomycetes incertae sedis</taxon>
        <taxon>Botryosphaeriales</taxon>
        <taxon>Phyllostictaceae</taxon>
        <taxon>Phyllosticta</taxon>
    </lineage>
</organism>
<keyword evidence="1" id="KW-0812">Transmembrane</keyword>
<dbReference type="Proteomes" id="UP001456524">
    <property type="component" value="Unassembled WGS sequence"/>
</dbReference>
<feature type="transmembrane region" description="Helical" evidence="1">
    <location>
        <begin position="118"/>
        <end position="138"/>
    </location>
</feature>
<keyword evidence="3" id="KW-1185">Reference proteome</keyword>
<proteinExistence type="predicted"/>
<sequence>MERPLASFFACERCTLPLFPLLCLFSFPLPSLSFLTTFLESGMLNSSKSRVGGSQCAETAFGRRRQLGDFTSSFSFSFLLPSSSSSLPYLSQGCSHPQNPGWVGLSAPKQPSGVVGSWGTPIQILLLFLLLSLLCDLVT</sequence>
<evidence type="ECO:0000256" key="1">
    <source>
        <dbReference type="SAM" id="Phobius"/>
    </source>
</evidence>
<evidence type="ECO:0000313" key="3">
    <source>
        <dbReference type="Proteomes" id="UP001456524"/>
    </source>
</evidence>
<comment type="caution">
    <text evidence="2">The sequence shown here is derived from an EMBL/GenBank/DDBJ whole genome shotgun (WGS) entry which is preliminary data.</text>
</comment>
<evidence type="ECO:0000313" key="2">
    <source>
        <dbReference type="EMBL" id="KAK8175980.1"/>
    </source>
</evidence>